<evidence type="ECO:0000313" key="1">
    <source>
        <dbReference type="EMBL" id="MTV63867.1"/>
    </source>
</evidence>
<feature type="non-terminal residue" evidence="1">
    <location>
        <position position="88"/>
    </location>
</feature>
<gene>
    <name evidence="1" type="ORF">GM539_10905</name>
</gene>
<dbReference type="EMBL" id="WNHJ01000082">
    <property type="protein sequence ID" value="MTV63867.1"/>
    <property type="molecule type" value="Genomic_DNA"/>
</dbReference>
<dbReference type="AlphaFoldDB" id="A0A6G2D4Y3"/>
<evidence type="ECO:0000313" key="2">
    <source>
        <dbReference type="Proteomes" id="UP000474228"/>
    </source>
</evidence>
<proteinExistence type="predicted"/>
<accession>A0A6G2D4Y3</accession>
<name>A0A6G2D4Y3_STREE</name>
<organism evidence="1 2">
    <name type="scientific">Streptococcus pneumoniae</name>
    <dbReference type="NCBI Taxonomy" id="1313"/>
    <lineage>
        <taxon>Bacteria</taxon>
        <taxon>Bacillati</taxon>
        <taxon>Bacillota</taxon>
        <taxon>Bacilli</taxon>
        <taxon>Lactobacillales</taxon>
        <taxon>Streptococcaceae</taxon>
        <taxon>Streptococcus</taxon>
    </lineage>
</organism>
<reference evidence="1 2" key="1">
    <citation type="submission" date="2019-11" db="EMBL/GenBank/DDBJ databases">
        <title>Growth characteristics of pneumococcus vary with the chemical composition of the capsule and with environmental conditions.</title>
        <authorList>
            <person name="Tothpal A."/>
            <person name="Desobry K."/>
            <person name="Joshi S."/>
            <person name="Wyllie A.L."/>
            <person name="Weinberger D.M."/>
        </authorList>
    </citation>
    <scope>NUCLEOTIDE SEQUENCE [LARGE SCALE GENOMIC DNA]</scope>
    <source>
        <strain evidence="2">pnumococcus22F</strain>
    </source>
</reference>
<comment type="caution">
    <text evidence="1">The sequence shown here is derived from an EMBL/GenBank/DDBJ whole genome shotgun (WGS) entry which is preliminary data.</text>
</comment>
<sequence>MVEMRYFDKYAQLVYSGKIRVCELTMKSIKRVERYKEQYIFKQEEVDKRIEFIEEECSNTKGLAGKLHLALPQKVWLETTWGFYHTVE</sequence>
<dbReference type="Proteomes" id="UP000474228">
    <property type="component" value="Unassembled WGS sequence"/>
</dbReference>
<protein>
    <submittedName>
        <fullName evidence="1">Terminase large subunit</fullName>
    </submittedName>
</protein>